<dbReference type="Gene3D" id="3.30.1330.60">
    <property type="entry name" value="OmpA-like domain"/>
    <property type="match status" value="1"/>
</dbReference>
<dbReference type="SUPFAM" id="SSF103088">
    <property type="entry name" value="OmpA-like"/>
    <property type="match status" value="1"/>
</dbReference>
<keyword evidence="3" id="KW-0998">Cell outer membrane</keyword>
<dbReference type="InterPro" id="IPR027367">
    <property type="entry name" value="Gly-zipper_YMGG"/>
</dbReference>
<dbReference type="PROSITE" id="PS51123">
    <property type="entry name" value="OMPA_2"/>
    <property type="match status" value="1"/>
</dbReference>
<dbReference type="STRING" id="554343.AS194_02555"/>
<organism evidence="7 8">
    <name type="scientific">Psychrobacter piscatorii</name>
    <dbReference type="NCBI Taxonomy" id="554343"/>
    <lineage>
        <taxon>Bacteria</taxon>
        <taxon>Pseudomonadati</taxon>
        <taxon>Pseudomonadota</taxon>
        <taxon>Gammaproteobacteria</taxon>
        <taxon>Moraxellales</taxon>
        <taxon>Moraxellaceae</taxon>
        <taxon>Psychrobacter</taxon>
    </lineage>
</organism>
<dbReference type="Pfam" id="PF13441">
    <property type="entry name" value="Gly-zipper_YMGG"/>
    <property type="match status" value="1"/>
</dbReference>
<protein>
    <recommendedName>
        <fullName evidence="6">OmpA-like domain-containing protein</fullName>
    </recommendedName>
</protein>
<keyword evidence="8" id="KW-1185">Reference proteome</keyword>
<evidence type="ECO:0000256" key="4">
    <source>
        <dbReference type="PROSITE-ProRule" id="PRU00473"/>
    </source>
</evidence>
<sequence length="218" mass="22595">MRNTLLIAAVASGLALSGCTTDPNTGQQRLNKAALGGLVGAAGGATISKATGGDKTGRDAAIGAALGAGVGYYMERQARQLEQQMAGTGVTVNQNPTTGNIDLVMPGSITFSFDSATLNSSFKPTLDKLASTMNQYNQNTITIAGHTDSQGSASYNMGLSRDRAYSVANYLTARGVASNRINVVAYGESRPVATNNTESGRQQNRRVELTVNAPQSVN</sequence>
<dbReference type="InterPro" id="IPR036737">
    <property type="entry name" value="OmpA-like_sf"/>
</dbReference>
<evidence type="ECO:0000259" key="6">
    <source>
        <dbReference type="PROSITE" id="PS51123"/>
    </source>
</evidence>
<dbReference type="Proteomes" id="UP000051202">
    <property type="component" value="Unassembled WGS sequence"/>
</dbReference>
<evidence type="ECO:0000256" key="3">
    <source>
        <dbReference type="ARBA" id="ARBA00023237"/>
    </source>
</evidence>
<feature type="region of interest" description="Disordered" evidence="5">
    <location>
        <begin position="192"/>
        <end position="218"/>
    </location>
</feature>
<comment type="subcellular location">
    <subcellularLocation>
        <location evidence="1">Cell outer membrane</location>
    </subcellularLocation>
</comment>
<feature type="compositionally biased region" description="Polar residues" evidence="5">
    <location>
        <begin position="192"/>
        <end position="202"/>
    </location>
</feature>
<dbReference type="CDD" id="cd07185">
    <property type="entry name" value="OmpA_C-like"/>
    <property type="match status" value="1"/>
</dbReference>
<evidence type="ECO:0000256" key="2">
    <source>
        <dbReference type="ARBA" id="ARBA00023136"/>
    </source>
</evidence>
<comment type="caution">
    <text evidence="7">The sequence shown here is derived from an EMBL/GenBank/DDBJ whole genome shotgun (WGS) entry which is preliminary data.</text>
</comment>
<dbReference type="PANTHER" id="PTHR30329:SF21">
    <property type="entry name" value="LIPOPROTEIN YIAD-RELATED"/>
    <property type="match status" value="1"/>
</dbReference>
<dbReference type="RefSeq" id="WP_058025485.1">
    <property type="nucleotide sequence ID" value="NZ_LNDJ01000096.1"/>
</dbReference>
<name>A0A0T6DPE2_9GAMM</name>
<dbReference type="PRINTS" id="PR01023">
    <property type="entry name" value="NAFLGMOTY"/>
</dbReference>
<gene>
    <name evidence="7" type="ORF">AS194_02555</name>
</gene>
<accession>A0A0T6DPE2</accession>
<reference evidence="7 8" key="1">
    <citation type="submission" date="2015-11" db="EMBL/GenBank/DDBJ databases">
        <title>Permanent draft genome of Psychrobacter piscatorii LQ58.</title>
        <authorList>
            <person name="Zhou M."/>
            <person name="Dong B."/>
            <person name="Liu Q."/>
        </authorList>
    </citation>
    <scope>NUCLEOTIDE SEQUENCE [LARGE SCALE GENOMIC DNA]</scope>
    <source>
        <strain evidence="7 8">LQ58</strain>
    </source>
</reference>
<dbReference type="InterPro" id="IPR006665">
    <property type="entry name" value="OmpA-like"/>
</dbReference>
<feature type="domain" description="OmpA-like" evidence="6">
    <location>
        <begin position="98"/>
        <end position="215"/>
    </location>
</feature>
<dbReference type="GO" id="GO:0009279">
    <property type="term" value="C:cell outer membrane"/>
    <property type="evidence" value="ECO:0007669"/>
    <property type="project" value="UniProtKB-SubCell"/>
</dbReference>
<dbReference type="InterPro" id="IPR006664">
    <property type="entry name" value="OMP_bac"/>
</dbReference>
<evidence type="ECO:0000256" key="1">
    <source>
        <dbReference type="ARBA" id="ARBA00004442"/>
    </source>
</evidence>
<dbReference type="EMBL" id="LNDJ01000096">
    <property type="protein sequence ID" value="KRU21771.1"/>
    <property type="molecule type" value="Genomic_DNA"/>
</dbReference>
<evidence type="ECO:0000313" key="8">
    <source>
        <dbReference type="Proteomes" id="UP000051202"/>
    </source>
</evidence>
<dbReference type="InterPro" id="IPR050330">
    <property type="entry name" value="Bact_OuterMem_StrucFunc"/>
</dbReference>
<dbReference type="Pfam" id="PF00691">
    <property type="entry name" value="OmpA"/>
    <property type="match status" value="1"/>
</dbReference>
<proteinExistence type="predicted"/>
<evidence type="ECO:0000256" key="5">
    <source>
        <dbReference type="SAM" id="MobiDB-lite"/>
    </source>
</evidence>
<dbReference type="PROSITE" id="PS51257">
    <property type="entry name" value="PROKAR_LIPOPROTEIN"/>
    <property type="match status" value="1"/>
</dbReference>
<dbReference type="AlphaFoldDB" id="A0A0T6DPE2"/>
<dbReference type="PRINTS" id="PR01021">
    <property type="entry name" value="OMPADOMAIN"/>
</dbReference>
<keyword evidence="2 4" id="KW-0472">Membrane</keyword>
<dbReference type="PANTHER" id="PTHR30329">
    <property type="entry name" value="STATOR ELEMENT OF FLAGELLAR MOTOR COMPLEX"/>
    <property type="match status" value="1"/>
</dbReference>
<evidence type="ECO:0000313" key="7">
    <source>
        <dbReference type="EMBL" id="KRU21771.1"/>
    </source>
</evidence>